<dbReference type="PANTHER" id="PTHR30146:SF109">
    <property type="entry name" value="HTH-TYPE TRANSCRIPTIONAL REGULATOR GALS"/>
    <property type="match status" value="1"/>
</dbReference>
<sequence>MLYKCFEKREWWLISATIKDVAAAAGVSVGTVSKLINKSGYVSDKIRERVLLAITLLNYQPNAVARSLKQSKTHLLGLIVDDISNPSITKMMKSIEDAARNKSYNLIICSHNNDSDQEMKAFQWLQEKRVDGIIAIPTGAELDELQLPSSIPIMTVERKVKYNRFYSVVHENIHSSFSLVQHLYIHGCRRLLFIHGPLLDHVEQERHQGIRQAIGQLGLDPELQIFLEAGTDIASISGAVSSHLGSSGLPEGIYATNRLSLAGTIQALWSMDIKVPGDVAVAGFGDIDPYGILRPTLTAAKEDFNEVGKIAAEILFERIENKMRYNQPKEFIVAPRLFIGTSCGSHSHS</sequence>
<dbReference type="PROSITE" id="PS50932">
    <property type="entry name" value="HTH_LACI_2"/>
    <property type="match status" value="1"/>
</dbReference>
<evidence type="ECO:0000256" key="2">
    <source>
        <dbReference type="ARBA" id="ARBA00023125"/>
    </source>
</evidence>
<dbReference type="InterPro" id="IPR010982">
    <property type="entry name" value="Lambda_DNA-bd_dom_sf"/>
</dbReference>
<dbReference type="SMART" id="SM00354">
    <property type="entry name" value="HTH_LACI"/>
    <property type="match status" value="1"/>
</dbReference>
<dbReference type="CDD" id="cd06267">
    <property type="entry name" value="PBP1_LacI_sugar_binding-like"/>
    <property type="match status" value="1"/>
</dbReference>
<dbReference type="PROSITE" id="PS00356">
    <property type="entry name" value="HTH_LACI_1"/>
    <property type="match status" value="1"/>
</dbReference>
<dbReference type="EMBL" id="JAHZIK010001036">
    <property type="protein sequence ID" value="MBW7458000.1"/>
    <property type="molecule type" value="Genomic_DNA"/>
</dbReference>
<keyword evidence="3" id="KW-0804">Transcription</keyword>
<keyword evidence="2" id="KW-0238">DNA-binding</keyword>
<dbReference type="Proteomes" id="UP001519887">
    <property type="component" value="Unassembled WGS sequence"/>
</dbReference>
<evidence type="ECO:0000256" key="1">
    <source>
        <dbReference type="ARBA" id="ARBA00023015"/>
    </source>
</evidence>
<evidence type="ECO:0000313" key="6">
    <source>
        <dbReference type="Proteomes" id="UP001519887"/>
    </source>
</evidence>
<dbReference type="Pfam" id="PF13377">
    <property type="entry name" value="Peripla_BP_3"/>
    <property type="match status" value="1"/>
</dbReference>
<reference evidence="5 6" key="1">
    <citation type="submission" date="2021-07" db="EMBL/GenBank/DDBJ databases">
        <title>Paenibacillus radiodurans sp. nov., isolated from the southeastern edge of Tengger Desert.</title>
        <authorList>
            <person name="Zhang G."/>
        </authorList>
    </citation>
    <scope>NUCLEOTIDE SEQUENCE [LARGE SCALE GENOMIC DNA]</scope>
    <source>
        <strain evidence="5 6">CCM 7311</strain>
    </source>
</reference>
<proteinExistence type="predicted"/>
<gene>
    <name evidence="5" type="ORF">K0U00_28560</name>
</gene>
<dbReference type="PANTHER" id="PTHR30146">
    <property type="entry name" value="LACI-RELATED TRANSCRIPTIONAL REPRESSOR"/>
    <property type="match status" value="1"/>
</dbReference>
<dbReference type="SUPFAM" id="SSF47413">
    <property type="entry name" value="lambda repressor-like DNA-binding domains"/>
    <property type="match status" value="1"/>
</dbReference>
<dbReference type="Gene3D" id="3.40.50.2300">
    <property type="match status" value="2"/>
</dbReference>
<name>A0ABS7CBB0_9BACL</name>
<accession>A0ABS7CBB0</accession>
<keyword evidence="1" id="KW-0805">Transcription regulation</keyword>
<dbReference type="RefSeq" id="WP_210037193.1">
    <property type="nucleotide sequence ID" value="NZ_JBHLVU010000004.1"/>
</dbReference>
<dbReference type="InterPro" id="IPR000843">
    <property type="entry name" value="HTH_LacI"/>
</dbReference>
<dbReference type="InterPro" id="IPR046335">
    <property type="entry name" value="LacI/GalR-like_sensor"/>
</dbReference>
<dbReference type="InterPro" id="IPR028082">
    <property type="entry name" value="Peripla_BP_I"/>
</dbReference>
<evidence type="ECO:0000259" key="4">
    <source>
        <dbReference type="PROSITE" id="PS50932"/>
    </source>
</evidence>
<dbReference type="CDD" id="cd01392">
    <property type="entry name" value="HTH_LacI"/>
    <property type="match status" value="1"/>
</dbReference>
<organism evidence="5 6">
    <name type="scientific">Paenibacillus sepulcri</name>
    <dbReference type="NCBI Taxonomy" id="359917"/>
    <lineage>
        <taxon>Bacteria</taxon>
        <taxon>Bacillati</taxon>
        <taxon>Bacillota</taxon>
        <taxon>Bacilli</taxon>
        <taxon>Bacillales</taxon>
        <taxon>Paenibacillaceae</taxon>
        <taxon>Paenibacillus</taxon>
    </lineage>
</organism>
<dbReference type="SUPFAM" id="SSF53822">
    <property type="entry name" value="Periplasmic binding protein-like I"/>
    <property type="match status" value="1"/>
</dbReference>
<protein>
    <submittedName>
        <fullName evidence="5">LacI family transcriptional regulator</fullName>
    </submittedName>
</protein>
<evidence type="ECO:0000313" key="5">
    <source>
        <dbReference type="EMBL" id="MBW7458000.1"/>
    </source>
</evidence>
<dbReference type="Gene3D" id="1.10.260.40">
    <property type="entry name" value="lambda repressor-like DNA-binding domains"/>
    <property type="match status" value="1"/>
</dbReference>
<comment type="caution">
    <text evidence="5">The sequence shown here is derived from an EMBL/GenBank/DDBJ whole genome shotgun (WGS) entry which is preliminary data.</text>
</comment>
<evidence type="ECO:0000256" key="3">
    <source>
        <dbReference type="ARBA" id="ARBA00023163"/>
    </source>
</evidence>
<dbReference type="PRINTS" id="PR00036">
    <property type="entry name" value="HTHLACI"/>
</dbReference>
<keyword evidence="6" id="KW-1185">Reference proteome</keyword>
<feature type="domain" description="HTH lacI-type" evidence="4">
    <location>
        <begin position="16"/>
        <end position="70"/>
    </location>
</feature>
<dbReference type="Pfam" id="PF00356">
    <property type="entry name" value="LacI"/>
    <property type="match status" value="1"/>
</dbReference>